<protein>
    <submittedName>
        <fullName evidence="3">MamL-1 domain-containing protein</fullName>
    </submittedName>
</protein>
<dbReference type="Proteomes" id="UP000278627">
    <property type="component" value="Unassembled WGS sequence"/>
</dbReference>
<dbReference type="EMBL" id="UZAD01000133">
    <property type="protein sequence ID" value="VDN82761.1"/>
    <property type="molecule type" value="Genomic_DNA"/>
</dbReference>
<accession>A0A0N4T0F2</accession>
<name>A0A0N4T0F2_BRUPA</name>
<organism evidence="3">
    <name type="scientific">Brugia pahangi</name>
    <name type="common">Filarial nematode worm</name>
    <dbReference type="NCBI Taxonomy" id="6280"/>
    <lineage>
        <taxon>Eukaryota</taxon>
        <taxon>Metazoa</taxon>
        <taxon>Ecdysozoa</taxon>
        <taxon>Nematoda</taxon>
        <taxon>Chromadorea</taxon>
        <taxon>Rhabditida</taxon>
        <taxon>Spirurina</taxon>
        <taxon>Spiruromorpha</taxon>
        <taxon>Filarioidea</taxon>
        <taxon>Onchocercidae</taxon>
        <taxon>Brugia</taxon>
    </lineage>
</organism>
<sequence>RSCNLGDRYFNFCFNKHLNCGNDRVEEETGWTSSVGGVALIEKHCFLNHLPIFNDSTNCLMIAQKLEQLKESTNRWRFQRSREILAPETRGILSQRKSALLEKHDVSQLHA</sequence>
<evidence type="ECO:0000313" key="3">
    <source>
        <dbReference type="WBParaSite" id="BPAG_0000159401-mRNA-1"/>
    </source>
</evidence>
<evidence type="ECO:0000313" key="2">
    <source>
        <dbReference type="Proteomes" id="UP000278627"/>
    </source>
</evidence>
<dbReference type="WBParaSite" id="BPAG_0000159401-mRNA-1">
    <property type="protein sequence ID" value="BPAG_0000159401-mRNA-1"/>
    <property type="gene ID" value="BPAG_0000159401"/>
</dbReference>
<evidence type="ECO:0000313" key="1">
    <source>
        <dbReference type="EMBL" id="VDN82761.1"/>
    </source>
</evidence>
<gene>
    <name evidence="1" type="ORF">BPAG_LOCUS1575</name>
</gene>
<reference evidence="3" key="1">
    <citation type="submission" date="2017-02" db="UniProtKB">
        <authorList>
            <consortium name="WormBaseParasite"/>
        </authorList>
    </citation>
    <scope>IDENTIFICATION</scope>
</reference>
<keyword evidence="2" id="KW-1185">Reference proteome</keyword>
<reference evidence="1 2" key="2">
    <citation type="submission" date="2018-11" db="EMBL/GenBank/DDBJ databases">
        <authorList>
            <consortium name="Pathogen Informatics"/>
        </authorList>
    </citation>
    <scope>NUCLEOTIDE SEQUENCE [LARGE SCALE GENOMIC DNA]</scope>
</reference>
<dbReference type="AlphaFoldDB" id="A0A0N4T0F2"/>
<proteinExistence type="predicted"/>